<dbReference type="OrthoDB" id="3799332at2759"/>
<dbReference type="AlphaFoldDB" id="A0A6A5TD79"/>
<organism evidence="2 3">
    <name type="scientific">Clathrospora elynae</name>
    <dbReference type="NCBI Taxonomy" id="706981"/>
    <lineage>
        <taxon>Eukaryota</taxon>
        <taxon>Fungi</taxon>
        <taxon>Dikarya</taxon>
        <taxon>Ascomycota</taxon>
        <taxon>Pezizomycotina</taxon>
        <taxon>Dothideomycetes</taxon>
        <taxon>Pleosporomycetidae</taxon>
        <taxon>Pleosporales</taxon>
        <taxon>Diademaceae</taxon>
        <taxon>Clathrospora</taxon>
    </lineage>
</organism>
<name>A0A6A5TD79_9PLEO</name>
<gene>
    <name evidence="2" type="ORF">EJ02DRAFT_491909</name>
</gene>
<sequence length="440" mass="49481">MAGPQKVRAWRPGYYVASSRASSDAGSDGQITLVGLETSQPPKTYTTPTPPVGPSLELQRTENQPQSKIAIARMTYHLKHLPELNHALKELLARHKFDTIRDIIAVNTKASRYIEHIIIPIHDQSDHGNSIKELVKPGTESLTKTTKPINIGERLVNQVMRCQIMEGRTYSDDCLSHLYWKSLIVLIRKRAMGGDCTSKYGIDHEFTQPFPNTTNMTEIDASIEKAINGRALDHMSTIEKIVRGISVRCAFVAPDKDAMRKGTKGETFLNRHELAQERVRRSQVTAIKMPNEVPEFTVDGQKGSYSVQAYFNNILKDGKTLEKQDGSQDQLQLLSDGKGHWVPMDMVSIDDPSISSRFDYLHPWIKSKINTLYKQKTAEERIQTVDQAFFEKVAKKSTEVSERCQPRYSIAFWVFYARGMFATCGMFAASGVFTASGVCT</sequence>
<protein>
    <submittedName>
        <fullName evidence="2">Uncharacterized protein</fullName>
    </submittedName>
</protein>
<proteinExistence type="predicted"/>
<dbReference type="EMBL" id="ML976001">
    <property type="protein sequence ID" value="KAF1946847.1"/>
    <property type="molecule type" value="Genomic_DNA"/>
</dbReference>
<evidence type="ECO:0000256" key="1">
    <source>
        <dbReference type="SAM" id="MobiDB-lite"/>
    </source>
</evidence>
<feature type="region of interest" description="Disordered" evidence="1">
    <location>
        <begin position="36"/>
        <end position="64"/>
    </location>
</feature>
<evidence type="ECO:0000313" key="2">
    <source>
        <dbReference type="EMBL" id="KAF1946847.1"/>
    </source>
</evidence>
<evidence type="ECO:0000313" key="3">
    <source>
        <dbReference type="Proteomes" id="UP000800038"/>
    </source>
</evidence>
<feature type="compositionally biased region" description="Low complexity" evidence="1">
    <location>
        <begin position="38"/>
        <end position="47"/>
    </location>
</feature>
<dbReference type="Proteomes" id="UP000800038">
    <property type="component" value="Unassembled WGS sequence"/>
</dbReference>
<reference evidence="2" key="1">
    <citation type="journal article" date="2020" name="Stud. Mycol.">
        <title>101 Dothideomycetes genomes: a test case for predicting lifestyles and emergence of pathogens.</title>
        <authorList>
            <person name="Haridas S."/>
            <person name="Albert R."/>
            <person name="Binder M."/>
            <person name="Bloem J."/>
            <person name="Labutti K."/>
            <person name="Salamov A."/>
            <person name="Andreopoulos B."/>
            <person name="Baker S."/>
            <person name="Barry K."/>
            <person name="Bills G."/>
            <person name="Bluhm B."/>
            <person name="Cannon C."/>
            <person name="Castanera R."/>
            <person name="Culley D."/>
            <person name="Daum C."/>
            <person name="Ezra D."/>
            <person name="Gonzalez J."/>
            <person name="Henrissat B."/>
            <person name="Kuo A."/>
            <person name="Liang C."/>
            <person name="Lipzen A."/>
            <person name="Lutzoni F."/>
            <person name="Magnuson J."/>
            <person name="Mondo S."/>
            <person name="Nolan M."/>
            <person name="Ohm R."/>
            <person name="Pangilinan J."/>
            <person name="Park H.-J."/>
            <person name="Ramirez L."/>
            <person name="Alfaro M."/>
            <person name="Sun H."/>
            <person name="Tritt A."/>
            <person name="Yoshinaga Y."/>
            <person name="Zwiers L.-H."/>
            <person name="Turgeon B."/>
            <person name="Goodwin S."/>
            <person name="Spatafora J."/>
            <person name="Crous P."/>
            <person name="Grigoriev I."/>
        </authorList>
    </citation>
    <scope>NUCLEOTIDE SEQUENCE</scope>
    <source>
        <strain evidence="2">CBS 161.51</strain>
    </source>
</reference>
<accession>A0A6A5TD79</accession>
<keyword evidence="3" id="KW-1185">Reference proteome</keyword>